<dbReference type="AlphaFoldDB" id="A0A3B0YU25"/>
<dbReference type="InterPro" id="IPR009252">
    <property type="entry name" value="Cell_div_ZapB"/>
</dbReference>
<sequence length="71" mass="8378">MLTSEQQLKNLECRIDQLIDVCDKLHSENSMLRHRQTNLASEQKKLMESNETAKNRVESMIMRLKAMEQND</sequence>
<dbReference type="GO" id="GO:0005737">
    <property type="term" value="C:cytoplasm"/>
    <property type="evidence" value="ECO:0007669"/>
    <property type="project" value="InterPro"/>
</dbReference>
<evidence type="ECO:0008006" key="4">
    <source>
        <dbReference type="Google" id="ProtNLM"/>
    </source>
</evidence>
<feature type="coiled-coil region" evidence="2">
    <location>
        <begin position="1"/>
        <end position="70"/>
    </location>
</feature>
<reference evidence="3" key="1">
    <citation type="submission" date="2018-06" db="EMBL/GenBank/DDBJ databases">
        <authorList>
            <person name="Zhirakovskaya E."/>
        </authorList>
    </citation>
    <scope>NUCLEOTIDE SEQUENCE</scope>
</reference>
<dbReference type="GO" id="GO:0090529">
    <property type="term" value="P:cell septum assembly"/>
    <property type="evidence" value="ECO:0007669"/>
    <property type="project" value="InterPro"/>
</dbReference>
<keyword evidence="1 2" id="KW-0175">Coiled coil</keyword>
<protein>
    <recommendedName>
        <fullName evidence="4">TIGR02449 family protein</fullName>
    </recommendedName>
</protein>
<proteinExistence type="predicted"/>
<evidence type="ECO:0000313" key="3">
    <source>
        <dbReference type="EMBL" id="VAW84418.1"/>
    </source>
</evidence>
<dbReference type="GO" id="GO:0043093">
    <property type="term" value="P:FtsZ-dependent cytokinesis"/>
    <property type="evidence" value="ECO:0007669"/>
    <property type="project" value="InterPro"/>
</dbReference>
<name>A0A3B0YU25_9ZZZZ</name>
<gene>
    <name evidence="3" type="ORF">MNBD_GAMMA16-2024</name>
</gene>
<dbReference type="Pfam" id="PF06005">
    <property type="entry name" value="ZapB"/>
    <property type="match status" value="1"/>
</dbReference>
<evidence type="ECO:0000256" key="2">
    <source>
        <dbReference type="SAM" id="Coils"/>
    </source>
</evidence>
<dbReference type="EMBL" id="UOFO01000045">
    <property type="protein sequence ID" value="VAW84418.1"/>
    <property type="molecule type" value="Genomic_DNA"/>
</dbReference>
<dbReference type="InterPro" id="IPR012662">
    <property type="entry name" value="CHP02449"/>
</dbReference>
<organism evidence="3">
    <name type="scientific">hydrothermal vent metagenome</name>
    <dbReference type="NCBI Taxonomy" id="652676"/>
    <lineage>
        <taxon>unclassified sequences</taxon>
        <taxon>metagenomes</taxon>
        <taxon>ecological metagenomes</taxon>
    </lineage>
</organism>
<dbReference type="NCBIfam" id="TIGR02449">
    <property type="entry name" value="TIGR02449 family protein"/>
    <property type="match status" value="1"/>
</dbReference>
<accession>A0A3B0YU25</accession>
<evidence type="ECO:0000256" key="1">
    <source>
        <dbReference type="ARBA" id="ARBA00023054"/>
    </source>
</evidence>